<dbReference type="PANTHER" id="PTHR43132">
    <property type="entry name" value="ARSENICAL RESISTANCE OPERON REPRESSOR ARSR-RELATED"/>
    <property type="match status" value="1"/>
</dbReference>
<evidence type="ECO:0000313" key="5">
    <source>
        <dbReference type="EMBL" id="MDI3404696.1"/>
    </source>
</evidence>
<organism evidence="5 6">
    <name type="scientific">Streptomyces cavernicola</name>
    <dbReference type="NCBI Taxonomy" id="3043613"/>
    <lineage>
        <taxon>Bacteria</taxon>
        <taxon>Bacillati</taxon>
        <taxon>Actinomycetota</taxon>
        <taxon>Actinomycetes</taxon>
        <taxon>Kitasatosporales</taxon>
        <taxon>Streptomycetaceae</taxon>
        <taxon>Streptomyces</taxon>
    </lineage>
</organism>
<dbReference type="InterPro" id="IPR001845">
    <property type="entry name" value="HTH_ArsR_DNA-bd_dom"/>
</dbReference>
<keyword evidence="6" id="KW-1185">Reference proteome</keyword>
<dbReference type="Gene3D" id="1.10.10.10">
    <property type="entry name" value="Winged helix-like DNA-binding domain superfamily/Winged helix DNA-binding domain"/>
    <property type="match status" value="1"/>
</dbReference>
<dbReference type="Pfam" id="PF01022">
    <property type="entry name" value="HTH_5"/>
    <property type="match status" value="1"/>
</dbReference>
<evidence type="ECO:0000256" key="3">
    <source>
        <dbReference type="ARBA" id="ARBA00023163"/>
    </source>
</evidence>
<dbReference type="InterPro" id="IPR051011">
    <property type="entry name" value="Metal_resp_trans_reg"/>
</dbReference>
<gene>
    <name evidence="5" type="ORF">QIS96_12810</name>
</gene>
<dbReference type="RefSeq" id="WP_282542716.1">
    <property type="nucleotide sequence ID" value="NZ_JASCIQ010000011.1"/>
</dbReference>
<keyword evidence="3" id="KW-0804">Transcription</keyword>
<dbReference type="InterPro" id="IPR011991">
    <property type="entry name" value="ArsR-like_HTH"/>
</dbReference>
<dbReference type="InterPro" id="IPR036388">
    <property type="entry name" value="WH-like_DNA-bd_sf"/>
</dbReference>
<name>A0ABT6SBM2_9ACTN</name>
<dbReference type="EMBL" id="JASCIQ010000011">
    <property type="protein sequence ID" value="MDI3404696.1"/>
    <property type="molecule type" value="Genomic_DNA"/>
</dbReference>
<evidence type="ECO:0000256" key="1">
    <source>
        <dbReference type="ARBA" id="ARBA00023015"/>
    </source>
</evidence>
<accession>A0ABT6SBM2</accession>
<dbReference type="PANTHER" id="PTHR43132:SF6">
    <property type="entry name" value="HTH-TYPE TRANSCRIPTIONAL REPRESSOR CZRA"/>
    <property type="match status" value="1"/>
</dbReference>
<protein>
    <submittedName>
        <fullName evidence="5">Helix-turn-helix domain-containing protein</fullName>
    </submittedName>
</protein>
<sequence>MSSFVLGAGDVADTRFALSPLSETVLSLRVLRDPGLSALHLPWRRAVVGQLAALDVELLLSLVARQRTLPDFLTPRPVTHFASFPEELAAVRDTPPDAVRRGLRDAHAPQPLPEPLRAASAEAAGGGDDAAVRALTDAVCRALEGYWEVAIAPWWPQIRLVLEADMTYRARQLATGGMRLMFADMHPDLRWRDGVLEIHQLVGDGFRTRGAGRGLLLVPSVFAHKPAPPVTSEVAPVLAYPSRGVGTLWADAPPGPPPGALTDLLGATRARLLVLLEEPLATVEVARRFRVTPSAVSQHLRVLFATGLVTRARHGRQVLYRRTALGDQLVGDQLIADPLVGGDRLSRSASPAAACRPRRP</sequence>
<dbReference type="SUPFAM" id="SSF46785">
    <property type="entry name" value="Winged helix' DNA-binding domain"/>
    <property type="match status" value="1"/>
</dbReference>
<comment type="caution">
    <text evidence="5">The sequence shown here is derived from an EMBL/GenBank/DDBJ whole genome shotgun (WGS) entry which is preliminary data.</text>
</comment>
<evidence type="ECO:0000259" key="4">
    <source>
        <dbReference type="SMART" id="SM00418"/>
    </source>
</evidence>
<proteinExistence type="predicted"/>
<feature type="domain" description="HTH arsR-type" evidence="4">
    <location>
        <begin position="263"/>
        <end position="331"/>
    </location>
</feature>
<dbReference type="CDD" id="cd00090">
    <property type="entry name" value="HTH_ARSR"/>
    <property type="match status" value="1"/>
</dbReference>
<dbReference type="InterPro" id="IPR036390">
    <property type="entry name" value="WH_DNA-bd_sf"/>
</dbReference>
<evidence type="ECO:0000313" key="6">
    <source>
        <dbReference type="Proteomes" id="UP001223978"/>
    </source>
</evidence>
<keyword evidence="2" id="KW-0238">DNA-binding</keyword>
<dbReference type="SMART" id="SM00418">
    <property type="entry name" value="HTH_ARSR"/>
    <property type="match status" value="1"/>
</dbReference>
<evidence type="ECO:0000256" key="2">
    <source>
        <dbReference type="ARBA" id="ARBA00023125"/>
    </source>
</evidence>
<keyword evidence="1" id="KW-0805">Transcription regulation</keyword>
<dbReference type="Proteomes" id="UP001223978">
    <property type="component" value="Unassembled WGS sequence"/>
</dbReference>
<reference evidence="5 6" key="1">
    <citation type="submission" date="2023-05" db="EMBL/GenBank/DDBJ databases">
        <title>Draft genome sequence of Streptomyces sp. B-S-A6 isolated from a cave soil in Thailand.</title>
        <authorList>
            <person name="Chamroensaksri N."/>
            <person name="Muangham S."/>
        </authorList>
    </citation>
    <scope>NUCLEOTIDE SEQUENCE [LARGE SCALE GENOMIC DNA]</scope>
    <source>
        <strain evidence="5 6">B-S-A6</strain>
    </source>
</reference>